<dbReference type="InterPro" id="IPR036286">
    <property type="entry name" value="LexA/Signal_pep-like_sf"/>
</dbReference>
<evidence type="ECO:0000256" key="9">
    <source>
        <dbReference type="ARBA" id="ARBA00023125"/>
    </source>
</evidence>
<dbReference type="Proteomes" id="UP000334019">
    <property type="component" value="Chromosome"/>
</dbReference>
<dbReference type="NCBIfam" id="TIGR00498">
    <property type="entry name" value="lexA"/>
    <property type="match status" value="1"/>
</dbReference>
<dbReference type="InterPro" id="IPR011991">
    <property type="entry name" value="ArsR-like_HTH"/>
</dbReference>
<protein>
    <recommendedName>
        <fullName evidence="13">LexA repressor</fullName>
        <ecNumber evidence="13">3.4.21.88</ecNumber>
    </recommendedName>
</protein>
<keyword evidence="6 13" id="KW-0378">Hydrolase</keyword>
<comment type="catalytic activity">
    <reaction evidence="13">
        <text>Hydrolysis of Ala-|-Gly bond in repressor LexA.</text>
        <dbReference type="EC" id="3.4.21.88"/>
    </reaction>
</comment>
<evidence type="ECO:0000259" key="17">
    <source>
        <dbReference type="Pfam" id="PF01726"/>
    </source>
</evidence>
<dbReference type="GO" id="GO:0006508">
    <property type="term" value="P:proteolysis"/>
    <property type="evidence" value="ECO:0007669"/>
    <property type="project" value="InterPro"/>
</dbReference>
<gene>
    <name evidence="13 18" type="primary">lexA</name>
    <name evidence="18" type="ORF">GH723_07315</name>
</gene>
<evidence type="ECO:0000256" key="10">
    <source>
        <dbReference type="ARBA" id="ARBA00023163"/>
    </source>
</evidence>
<evidence type="ECO:0000256" key="5">
    <source>
        <dbReference type="ARBA" id="ARBA00022763"/>
    </source>
</evidence>
<keyword evidence="8 13" id="KW-0805">Transcription regulation</keyword>
<reference evidence="18 19" key="1">
    <citation type="submission" date="2019-11" db="EMBL/GenBank/DDBJ databases">
        <authorList>
            <person name="He Y."/>
        </authorList>
    </citation>
    <scope>NUCLEOTIDE SEQUENCE [LARGE SCALE GENOMIC DNA]</scope>
    <source>
        <strain evidence="18 19">SCSIO 58843</strain>
    </source>
</reference>
<keyword evidence="19" id="KW-1185">Reference proteome</keyword>
<dbReference type="Pfam" id="PF01726">
    <property type="entry name" value="LexA_DNA_bind"/>
    <property type="match status" value="1"/>
</dbReference>
<dbReference type="InterPro" id="IPR039418">
    <property type="entry name" value="LexA-like"/>
</dbReference>
<dbReference type="InterPro" id="IPR015927">
    <property type="entry name" value="Peptidase_S24_S26A/B/C"/>
</dbReference>
<keyword evidence="9 13" id="KW-0238">DNA-binding</keyword>
<dbReference type="GO" id="GO:0006281">
    <property type="term" value="P:DNA repair"/>
    <property type="evidence" value="ECO:0007669"/>
    <property type="project" value="UniProtKB-UniRule"/>
</dbReference>
<keyword evidence="12 13" id="KW-0742">SOS response</keyword>
<evidence type="ECO:0000313" key="19">
    <source>
        <dbReference type="Proteomes" id="UP000334019"/>
    </source>
</evidence>
<accession>A0A5Q2RRC4</accession>
<dbReference type="InterPro" id="IPR006199">
    <property type="entry name" value="LexA_DNA-bd_dom"/>
</dbReference>
<feature type="domain" description="Peptidase S24/S26A/S26B/S26C" evidence="16">
    <location>
        <begin position="178"/>
        <end position="293"/>
    </location>
</feature>
<keyword evidence="7 13" id="KW-0068">Autocatalytic cleavage</keyword>
<comment type="subunit">
    <text evidence="2 13">Homodimer.</text>
</comment>
<keyword evidence="11 13" id="KW-0234">DNA repair</keyword>
<dbReference type="GO" id="GO:0009432">
    <property type="term" value="P:SOS response"/>
    <property type="evidence" value="ECO:0007669"/>
    <property type="project" value="UniProtKB-UniRule"/>
</dbReference>
<dbReference type="GO" id="GO:0004252">
    <property type="term" value="F:serine-type endopeptidase activity"/>
    <property type="evidence" value="ECO:0007669"/>
    <property type="project" value="UniProtKB-UniRule"/>
</dbReference>
<evidence type="ECO:0000256" key="6">
    <source>
        <dbReference type="ARBA" id="ARBA00022801"/>
    </source>
</evidence>
<dbReference type="GO" id="GO:0045892">
    <property type="term" value="P:negative regulation of DNA-templated transcription"/>
    <property type="evidence" value="ECO:0007669"/>
    <property type="project" value="UniProtKB-UniRule"/>
</dbReference>
<dbReference type="GO" id="GO:0006260">
    <property type="term" value="P:DNA replication"/>
    <property type="evidence" value="ECO:0007669"/>
    <property type="project" value="UniProtKB-UniRule"/>
</dbReference>
<dbReference type="FunFam" id="1.10.10.10:FF:000009">
    <property type="entry name" value="LexA repressor"/>
    <property type="match status" value="1"/>
</dbReference>
<sequence length="299" mass="32034">MGASSPGGVTASGGRRPPVSTGGVHRPGRTTVRRTSVRRQARTCVRRQGADRTGVCHRQRPVVPSQTGVRSAPPPASSGPVPGPPRRGTTVTDTLTDRQRQVLETIEAHMRDRGYPPSVREIGEAVGLASPSTVHSHLATLQKLGYLRRDPTKPRAIEVRWDAASGPNVERRSARHVPLVGDVAAGTDVLAQENIEEVVPVPTDLCGEGELFMLRVRGDSMIDAGILDGDFVVARVQSTADQGDIVIAGIPGEEATVKTWTTRDGKVVLLPANPSLEPMEFDATDVHVFGRVVTVMRRL</sequence>
<comment type="function">
    <text evidence="13">Represses a number of genes involved in the response to DNA damage (SOS response), including recA and lexA. In the presence of single-stranded DNA, RecA interacts with LexA causing an autocatalytic cleavage which disrupts the DNA-binding part of LexA, leading to derepression of the SOS regulon and eventually DNA repair.</text>
</comment>
<feature type="compositionally biased region" description="Basic residues" evidence="15">
    <location>
        <begin position="26"/>
        <end position="45"/>
    </location>
</feature>
<feature type="domain" description="LexA repressor DNA-binding" evidence="17">
    <location>
        <begin position="94"/>
        <end position="156"/>
    </location>
</feature>
<organism evidence="18 19">
    <name type="scientific">Actinomarinicola tropica</name>
    <dbReference type="NCBI Taxonomy" id="2789776"/>
    <lineage>
        <taxon>Bacteria</taxon>
        <taxon>Bacillati</taxon>
        <taxon>Actinomycetota</taxon>
        <taxon>Acidimicrobiia</taxon>
        <taxon>Acidimicrobiales</taxon>
        <taxon>Iamiaceae</taxon>
        <taxon>Actinomarinicola</taxon>
    </lineage>
</organism>
<dbReference type="Pfam" id="PF00717">
    <property type="entry name" value="Peptidase_S24"/>
    <property type="match status" value="1"/>
</dbReference>
<feature type="active site" description="For autocatalytic cleavage activity" evidence="13">
    <location>
        <position position="220"/>
    </location>
</feature>
<dbReference type="CDD" id="cd00090">
    <property type="entry name" value="HTH_ARSR"/>
    <property type="match status" value="1"/>
</dbReference>
<feature type="site" description="Cleavage; by autolysis" evidence="13">
    <location>
        <begin position="185"/>
        <end position="186"/>
    </location>
</feature>
<evidence type="ECO:0000256" key="13">
    <source>
        <dbReference type="HAMAP-Rule" id="MF_00015"/>
    </source>
</evidence>
<dbReference type="InterPro" id="IPR036390">
    <property type="entry name" value="WH_DNA-bd_sf"/>
</dbReference>
<keyword evidence="3 13" id="KW-0678">Repressor</keyword>
<dbReference type="InterPro" id="IPR050077">
    <property type="entry name" value="LexA_repressor"/>
</dbReference>
<proteinExistence type="inferred from homology"/>
<dbReference type="PANTHER" id="PTHR33516">
    <property type="entry name" value="LEXA REPRESSOR"/>
    <property type="match status" value="1"/>
</dbReference>
<evidence type="ECO:0000256" key="2">
    <source>
        <dbReference type="ARBA" id="ARBA00011738"/>
    </source>
</evidence>
<dbReference type="InterPro" id="IPR006197">
    <property type="entry name" value="Peptidase_S24_LexA"/>
</dbReference>
<dbReference type="PRINTS" id="PR00726">
    <property type="entry name" value="LEXASERPTASE"/>
</dbReference>
<dbReference type="CDD" id="cd06529">
    <property type="entry name" value="S24_LexA-like"/>
    <property type="match status" value="1"/>
</dbReference>
<evidence type="ECO:0000256" key="4">
    <source>
        <dbReference type="ARBA" id="ARBA00022705"/>
    </source>
</evidence>
<dbReference type="Gene3D" id="2.10.109.10">
    <property type="entry name" value="Umud Fragment, subunit A"/>
    <property type="match status" value="1"/>
</dbReference>
<evidence type="ECO:0000256" key="8">
    <source>
        <dbReference type="ARBA" id="ARBA00023015"/>
    </source>
</evidence>
<dbReference type="KEGG" id="atq:GH723_07315"/>
<dbReference type="SUPFAM" id="SSF46785">
    <property type="entry name" value="Winged helix' DNA-binding domain"/>
    <property type="match status" value="1"/>
</dbReference>
<keyword evidence="4 13" id="KW-0235">DNA replication</keyword>
<dbReference type="FunFam" id="2.10.109.10:FF:000001">
    <property type="entry name" value="LexA repressor"/>
    <property type="match status" value="1"/>
</dbReference>
<keyword evidence="5 13" id="KW-0227">DNA damage</keyword>
<evidence type="ECO:0000313" key="18">
    <source>
        <dbReference type="EMBL" id="QGG97016.1"/>
    </source>
</evidence>
<evidence type="ECO:0000256" key="14">
    <source>
        <dbReference type="RuleBase" id="RU003991"/>
    </source>
</evidence>
<dbReference type="HAMAP" id="MF_00015">
    <property type="entry name" value="LexA"/>
    <property type="match status" value="1"/>
</dbReference>
<dbReference type="Gene3D" id="1.10.10.10">
    <property type="entry name" value="Winged helix-like DNA-binding domain superfamily/Winged helix DNA-binding domain"/>
    <property type="match status" value="1"/>
</dbReference>
<evidence type="ECO:0000259" key="16">
    <source>
        <dbReference type="Pfam" id="PF00717"/>
    </source>
</evidence>
<evidence type="ECO:0000256" key="11">
    <source>
        <dbReference type="ARBA" id="ARBA00023204"/>
    </source>
</evidence>
<keyword evidence="10 13" id="KW-0804">Transcription</keyword>
<dbReference type="InterPro" id="IPR006200">
    <property type="entry name" value="LexA"/>
</dbReference>
<evidence type="ECO:0000256" key="3">
    <source>
        <dbReference type="ARBA" id="ARBA00022491"/>
    </source>
</evidence>
<dbReference type="GO" id="GO:0003677">
    <property type="term" value="F:DNA binding"/>
    <property type="evidence" value="ECO:0007669"/>
    <property type="project" value="UniProtKB-UniRule"/>
</dbReference>
<dbReference type="EC" id="3.4.21.88" evidence="13"/>
<evidence type="ECO:0000256" key="1">
    <source>
        <dbReference type="ARBA" id="ARBA00007484"/>
    </source>
</evidence>
<comment type="similarity">
    <text evidence="1 13 14">Belongs to the peptidase S24 family.</text>
</comment>
<dbReference type="InterPro" id="IPR036388">
    <property type="entry name" value="WH-like_DNA-bd_sf"/>
</dbReference>
<feature type="active site" description="For autocatalytic cleavage activity" evidence="13">
    <location>
        <position position="258"/>
    </location>
</feature>
<name>A0A5Q2RRC4_9ACTN</name>
<dbReference type="AlphaFoldDB" id="A0A5Q2RRC4"/>
<evidence type="ECO:0000256" key="12">
    <source>
        <dbReference type="ARBA" id="ARBA00023236"/>
    </source>
</evidence>
<feature type="compositionally biased region" description="Pro residues" evidence="15">
    <location>
        <begin position="72"/>
        <end position="85"/>
    </location>
</feature>
<dbReference type="PANTHER" id="PTHR33516:SF2">
    <property type="entry name" value="LEXA REPRESSOR-RELATED"/>
    <property type="match status" value="1"/>
</dbReference>
<evidence type="ECO:0000256" key="15">
    <source>
        <dbReference type="SAM" id="MobiDB-lite"/>
    </source>
</evidence>
<feature type="region of interest" description="Disordered" evidence="15">
    <location>
        <begin position="1"/>
        <end position="92"/>
    </location>
</feature>
<feature type="DNA-binding region" description="H-T-H motif" evidence="13">
    <location>
        <begin position="119"/>
        <end position="139"/>
    </location>
</feature>
<dbReference type="SUPFAM" id="SSF51306">
    <property type="entry name" value="LexA/Signal peptidase"/>
    <property type="match status" value="1"/>
</dbReference>
<dbReference type="EMBL" id="CP045851">
    <property type="protein sequence ID" value="QGG97016.1"/>
    <property type="molecule type" value="Genomic_DNA"/>
</dbReference>
<evidence type="ECO:0000256" key="7">
    <source>
        <dbReference type="ARBA" id="ARBA00022813"/>
    </source>
</evidence>